<evidence type="ECO:0000259" key="13">
    <source>
        <dbReference type="Pfam" id="PF02882"/>
    </source>
</evidence>
<comment type="subunit">
    <text evidence="2 11">Homodimer.</text>
</comment>
<dbReference type="EC" id="1.5.1.5" evidence="11"/>
<dbReference type="UniPathway" id="UPA00193"/>
<dbReference type="HAMAP" id="MF_01576">
    <property type="entry name" value="THF_DHG_CYH"/>
    <property type="match status" value="1"/>
</dbReference>
<dbReference type="Pfam" id="PF00763">
    <property type="entry name" value="THF_DHG_CYH"/>
    <property type="match status" value="1"/>
</dbReference>
<feature type="binding site" evidence="11">
    <location>
        <position position="229"/>
    </location>
    <ligand>
        <name>NADP(+)</name>
        <dbReference type="ChEBI" id="CHEBI:58349"/>
    </ligand>
</feature>
<name>A0A1F6X8F8_9BACT</name>
<feature type="domain" description="Tetrahydrofolate dehydrogenase/cyclohydrolase catalytic" evidence="12">
    <location>
        <begin position="4"/>
        <end position="115"/>
    </location>
</feature>
<feature type="binding site" evidence="11">
    <location>
        <begin position="163"/>
        <end position="165"/>
    </location>
    <ligand>
        <name>NADP(+)</name>
        <dbReference type="ChEBI" id="CHEBI:58349"/>
    </ligand>
</feature>
<dbReference type="EMBL" id="MFUW01000010">
    <property type="protein sequence ID" value="OGI90484.1"/>
    <property type="molecule type" value="Genomic_DNA"/>
</dbReference>
<evidence type="ECO:0000256" key="2">
    <source>
        <dbReference type="ARBA" id="ARBA00011738"/>
    </source>
</evidence>
<reference evidence="14 15" key="1">
    <citation type="journal article" date="2016" name="Nat. Commun.">
        <title>Thousands of microbial genomes shed light on interconnected biogeochemical processes in an aquifer system.</title>
        <authorList>
            <person name="Anantharaman K."/>
            <person name="Brown C.T."/>
            <person name="Hug L.A."/>
            <person name="Sharon I."/>
            <person name="Castelle C.J."/>
            <person name="Probst A.J."/>
            <person name="Thomas B.C."/>
            <person name="Singh A."/>
            <person name="Wilkins M.J."/>
            <person name="Karaoz U."/>
            <person name="Brodie E.L."/>
            <person name="Williams K.H."/>
            <person name="Hubbard S.S."/>
            <person name="Banfield J.F."/>
        </authorList>
    </citation>
    <scope>NUCLEOTIDE SEQUENCE [LARGE SCALE GENOMIC DNA]</scope>
</reference>
<evidence type="ECO:0000256" key="3">
    <source>
        <dbReference type="ARBA" id="ARBA00022563"/>
    </source>
</evidence>
<dbReference type="GO" id="GO:0000105">
    <property type="term" value="P:L-histidine biosynthetic process"/>
    <property type="evidence" value="ECO:0007669"/>
    <property type="project" value="UniProtKB-KW"/>
</dbReference>
<dbReference type="GO" id="GO:0005829">
    <property type="term" value="C:cytosol"/>
    <property type="evidence" value="ECO:0007669"/>
    <property type="project" value="TreeGrafter"/>
</dbReference>
<dbReference type="GO" id="GO:0035999">
    <property type="term" value="P:tetrahydrofolate interconversion"/>
    <property type="evidence" value="ECO:0007669"/>
    <property type="project" value="UniProtKB-UniRule"/>
</dbReference>
<dbReference type="SUPFAM" id="SSF53223">
    <property type="entry name" value="Aminoacid dehydrogenase-like, N-terminal domain"/>
    <property type="match status" value="1"/>
</dbReference>
<keyword evidence="3 11" id="KW-0554">One-carbon metabolism</keyword>
<comment type="caution">
    <text evidence="11">Lacks conserved residue(s) required for the propagation of feature annotation.</text>
</comment>
<dbReference type="GO" id="GO:0009086">
    <property type="term" value="P:methionine biosynthetic process"/>
    <property type="evidence" value="ECO:0007669"/>
    <property type="project" value="UniProtKB-KW"/>
</dbReference>
<keyword evidence="5 11" id="KW-0378">Hydrolase</keyword>
<dbReference type="SUPFAM" id="SSF51735">
    <property type="entry name" value="NAD(P)-binding Rossmann-fold domains"/>
    <property type="match status" value="1"/>
</dbReference>
<comment type="catalytic activity">
    <reaction evidence="11">
        <text>(6R)-5,10-methenyltetrahydrofolate + H2O = (6R)-10-formyltetrahydrofolate + H(+)</text>
        <dbReference type="Rhea" id="RHEA:23700"/>
        <dbReference type="ChEBI" id="CHEBI:15377"/>
        <dbReference type="ChEBI" id="CHEBI:15378"/>
        <dbReference type="ChEBI" id="CHEBI:57455"/>
        <dbReference type="ChEBI" id="CHEBI:195366"/>
        <dbReference type="EC" id="3.5.4.9"/>
    </reaction>
</comment>
<evidence type="ECO:0000256" key="10">
    <source>
        <dbReference type="ARBA" id="ARBA00023268"/>
    </source>
</evidence>
<comment type="catalytic activity">
    <reaction evidence="11">
        <text>(6R)-5,10-methylene-5,6,7,8-tetrahydrofolate + NADP(+) = (6R)-5,10-methenyltetrahydrofolate + NADPH</text>
        <dbReference type="Rhea" id="RHEA:22812"/>
        <dbReference type="ChEBI" id="CHEBI:15636"/>
        <dbReference type="ChEBI" id="CHEBI:57455"/>
        <dbReference type="ChEBI" id="CHEBI:57783"/>
        <dbReference type="ChEBI" id="CHEBI:58349"/>
        <dbReference type="EC" id="1.5.1.5"/>
    </reaction>
</comment>
<evidence type="ECO:0000259" key="12">
    <source>
        <dbReference type="Pfam" id="PF00763"/>
    </source>
</evidence>
<evidence type="ECO:0000256" key="5">
    <source>
        <dbReference type="ARBA" id="ARBA00022801"/>
    </source>
</evidence>
<comment type="caution">
    <text evidence="14">The sequence shown here is derived from an EMBL/GenBank/DDBJ whole genome shotgun (WGS) entry which is preliminary data.</text>
</comment>
<keyword evidence="4 11" id="KW-0658">Purine biosynthesis</keyword>
<evidence type="ECO:0000256" key="11">
    <source>
        <dbReference type="HAMAP-Rule" id="MF_01576"/>
    </source>
</evidence>
<protein>
    <recommendedName>
        <fullName evidence="11">Bifunctional protein FolD</fullName>
    </recommendedName>
    <domain>
        <recommendedName>
            <fullName evidence="11">Methylenetetrahydrofolate dehydrogenase</fullName>
            <ecNumber evidence="11">1.5.1.5</ecNumber>
        </recommendedName>
    </domain>
    <domain>
        <recommendedName>
            <fullName evidence="11">Methenyltetrahydrofolate cyclohydrolase</fullName>
            <ecNumber evidence="11">3.5.4.9</ecNumber>
        </recommendedName>
    </domain>
</protein>
<dbReference type="GO" id="GO:0006164">
    <property type="term" value="P:purine nucleotide biosynthetic process"/>
    <property type="evidence" value="ECO:0007669"/>
    <property type="project" value="UniProtKB-KW"/>
</dbReference>
<keyword evidence="10 11" id="KW-0511">Multifunctional enzyme</keyword>
<dbReference type="PANTHER" id="PTHR48099:SF5">
    <property type="entry name" value="C-1-TETRAHYDROFOLATE SYNTHASE, CYTOPLASMIC"/>
    <property type="match status" value="1"/>
</dbReference>
<dbReference type="InterPro" id="IPR000672">
    <property type="entry name" value="THF_DH/CycHdrlase"/>
</dbReference>
<keyword evidence="8 11" id="KW-0368">Histidine biosynthesis</keyword>
<dbReference type="GO" id="GO:0004477">
    <property type="term" value="F:methenyltetrahydrofolate cyclohydrolase activity"/>
    <property type="evidence" value="ECO:0007669"/>
    <property type="project" value="UniProtKB-UniRule"/>
</dbReference>
<evidence type="ECO:0000256" key="9">
    <source>
        <dbReference type="ARBA" id="ARBA00023167"/>
    </source>
</evidence>
<organism evidence="14 15">
    <name type="scientific">Candidatus Nomurabacteria bacterium RIFCSPLOWO2_01_FULL_40_15</name>
    <dbReference type="NCBI Taxonomy" id="1801772"/>
    <lineage>
        <taxon>Bacteria</taxon>
        <taxon>Candidatus Nomuraibacteriota</taxon>
    </lineage>
</organism>
<dbReference type="InterPro" id="IPR020631">
    <property type="entry name" value="THF_DH/CycHdrlase_NAD-bd_dom"/>
</dbReference>
<keyword evidence="9 11" id="KW-0486">Methionine biosynthesis</keyword>
<dbReference type="InterPro" id="IPR046346">
    <property type="entry name" value="Aminoacid_DH-like_N_sf"/>
</dbReference>
<keyword evidence="11" id="KW-0028">Amino-acid biosynthesis</keyword>
<dbReference type="Gene3D" id="3.40.50.720">
    <property type="entry name" value="NAD(P)-binding Rossmann-like Domain"/>
    <property type="match status" value="1"/>
</dbReference>
<evidence type="ECO:0000256" key="6">
    <source>
        <dbReference type="ARBA" id="ARBA00022857"/>
    </source>
</evidence>
<evidence type="ECO:0000256" key="7">
    <source>
        <dbReference type="ARBA" id="ARBA00023002"/>
    </source>
</evidence>
<dbReference type="Proteomes" id="UP000176814">
    <property type="component" value="Unassembled WGS sequence"/>
</dbReference>
<dbReference type="Gene3D" id="3.40.50.10860">
    <property type="entry name" value="Leucine Dehydrogenase, chain A, domain 1"/>
    <property type="match status" value="1"/>
</dbReference>
<evidence type="ECO:0000256" key="1">
    <source>
        <dbReference type="ARBA" id="ARBA00004777"/>
    </source>
</evidence>
<feature type="domain" description="Tetrahydrofolate dehydrogenase/cyclohydrolase NAD(P)-binding" evidence="13">
    <location>
        <begin position="136"/>
        <end position="286"/>
    </location>
</feature>
<evidence type="ECO:0000256" key="4">
    <source>
        <dbReference type="ARBA" id="ARBA00022755"/>
    </source>
</evidence>
<comment type="pathway">
    <text evidence="1 11">One-carbon metabolism; tetrahydrofolate interconversion.</text>
</comment>
<comment type="function">
    <text evidence="11">Catalyzes the oxidation of 5,10-methylenetetrahydrofolate to 5,10-methenyltetrahydrofolate and then the hydrolysis of 5,10-methenyltetrahydrofolate to 10-formyltetrahydrofolate.</text>
</comment>
<dbReference type="InterPro" id="IPR036291">
    <property type="entry name" value="NAD(P)-bd_dom_sf"/>
</dbReference>
<evidence type="ECO:0000313" key="14">
    <source>
        <dbReference type="EMBL" id="OGI90484.1"/>
    </source>
</evidence>
<proteinExistence type="inferred from homology"/>
<keyword evidence="6 11" id="KW-0521">NADP</keyword>
<dbReference type="EC" id="3.5.4.9" evidence="11"/>
<sequence length="292" mass="31315">MKIINGKKLQEEILTKIKKAVALLKFIPVFTDVLVGDDPASAQYVRMKAKVAEKVGIHFHHASFPGDITTLDLIKEIKILNNLANMCGIIIQLPLPETLNKRAILDAIDPRLDVDCLGTVASEKFYRGEKVLSFPTALACMLILDSLDLDLNGSPGKNIVVLGRGDLVGKPVTALLRFRGLNPSVISSKTEKKEEIIREADVIISGIGKGKYITGNMIKKGAILIDAGTSESLERSLTGEPNSGIVGDVDLESVKNVAGFVSPVPGGVGPVTVAMLLNNVLMVAKNLNRKNS</sequence>
<keyword evidence="7 11" id="KW-0560">Oxidoreductase</keyword>
<dbReference type="PANTHER" id="PTHR48099">
    <property type="entry name" value="C-1-TETRAHYDROFOLATE SYNTHASE, CYTOPLASMIC-RELATED"/>
    <property type="match status" value="1"/>
</dbReference>
<dbReference type="AlphaFoldDB" id="A0A1F6X8F8"/>
<comment type="similarity">
    <text evidence="11">Belongs to the tetrahydrofolate dehydrogenase/cyclohydrolase family.</text>
</comment>
<dbReference type="FunFam" id="3.40.50.10860:FF:000005">
    <property type="entry name" value="C-1-tetrahydrofolate synthase, cytoplasmic, putative"/>
    <property type="match status" value="1"/>
</dbReference>
<dbReference type="PRINTS" id="PR00085">
    <property type="entry name" value="THFDHDRGNASE"/>
</dbReference>
<gene>
    <name evidence="11" type="primary">folD</name>
    <name evidence="14" type="ORF">A2911_02780</name>
</gene>
<dbReference type="InterPro" id="IPR020630">
    <property type="entry name" value="THF_DH/CycHdrlase_cat_dom"/>
</dbReference>
<dbReference type="Pfam" id="PF02882">
    <property type="entry name" value="THF_DHG_CYH_C"/>
    <property type="match status" value="1"/>
</dbReference>
<dbReference type="GO" id="GO:0004488">
    <property type="term" value="F:methylenetetrahydrofolate dehydrogenase (NADP+) activity"/>
    <property type="evidence" value="ECO:0007669"/>
    <property type="project" value="UniProtKB-UniRule"/>
</dbReference>
<accession>A0A1F6X8F8</accession>
<evidence type="ECO:0000313" key="15">
    <source>
        <dbReference type="Proteomes" id="UP000176814"/>
    </source>
</evidence>
<evidence type="ECO:0000256" key="8">
    <source>
        <dbReference type="ARBA" id="ARBA00023102"/>
    </source>
</evidence>